<dbReference type="RefSeq" id="WP_243547814.1">
    <property type="nucleotide sequence ID" value="NZ_CP094532.1"/>
</dbReference>
<reference evidence="1 2" key="1">
    <citation type="submission" date="2022-03" db="EMBL/GenBank/DDBJ databases">
        <title>Chryseobacterium sp. isolated from particulate matters in swine house.</title>
        <authorList>
            <person name="Won M."/>
            <person name="Kim S.-J."/>
            <person name="Kwon S.-W."/>
        </authorList>
    </citation>
    <scope>NUCLEOTIDE SEQUENCE [LARGE SCALE GENOMIC DNA]</scope>
    <source>
        <strain evidence="1 2">SC2-2</strain>
    </source>
</reference>
<dbReference type="Proteomes" id="UP000831460">
    <property type="component" value="Chromosome"/>
</dbReference>
<evidence type="ECO:0000313" key="1">
    <source>
        <dbReference type="EMBL" id="UOE39914.1"/>
    </source>
</evidence>
<sequence length="108" mass="12587">MSSQIVMTFVGSRPKSAVPYAFTEHGVTMLANVLKSKKARQTSISIVRAFISLKQFALNYTEISKKLKEIEDKYDQRFKDVYEAINYLLNKEKEETEQRERTKIGFKK</sequence>
<evidence type="ECO:0000313" key="2">
    <source>
        <dbReference type="Proteomes" id="UP000831460"/>
    </source>
</evidence>
<dbReference type="EMBL" id="CP094532">
    <property type="protein sequence ID" value="UOE39914.1"/>
    <property type="molecule type" value="Genomic_DNA"/>
</dbReference>
<accession>A0ABY4BMC3</accession>
<name>A0ABY4BMC3_9FLAO</name>
<protein>
    <recommendedName>
        <fullName evidence="3">KilA-N DNA-binding domain-containing protein</fullName>
    </recommendedName>
</protein>
<evidence type="ECO:0008006" key="3">
    <source>
        <dbReference type="Google" id="ProtNLM"/>
    </source>
</evidence>
<proteinExistence type="predicted"/>
<organism evidence="1 2">
    <name type="scientific">Chryseobacterium suipulveris</name>
    <dbReference type="NCBI Taxonomy" id="2929800"/>
    <lineage>
        <taxon>Bacteria</taxon>
        <taxon>Pseudomonadati</taxon>
        <taxon>Bacteroidota</taxon>
        <taxon>Flavobacteriia</taxon>
        <taxon>Flavobacteriales</taxon>
        <taxon>Weeksellaceae</taxon>
        <taxon>Chryseobacterium group</taxon>
        <taxon>Chryseobacterium</taxon>
    </lineage>
</organism>
<keyword evidence="2" id="KW-1185">Reference proteome</keyword>
<gene>
    <name evidence="1" type="ORF">MTP09_08235</name>
</gene>